<feature type="compositionally biased region" description="Pro residues" evidence="1">
    <location>
        <begin position="42"/>
        <end position="51"/>
    </location>
</feature>
<feature type="region of interest" description="Disordered" evidence="1">
    <location>
        <begin position="1"/>
        <end position="84"/>
    </location>
</feature>
<feature type="compositionally biased region" description="Pro residues" evidence="1">
    <location>
        <begin position="1"/>
        <end position="19"/>
    </location>
</feature>
<organism evidence="2">
    <name type="scientific">viral metagenome</name>
    <dbReference type="NCBI Taxonomy" id="1070528"/>
    <lineage>
        <taxon>unclassified sequences</taxon>
        <taxon>metagenomes</taxon>
        <taxon>organismal metagenomes</taxon>
    </lineage>
</organism>
<feature type="compositionally biased region" description="Pro residues" evidence="1">
    <location>
        <begin position="26"/>
        <end position="35"/>
    </location>
</feature>
<dbReference type="AlphaFoldDB" id="A0A6C0BUC1"/>
<reference evidence="2" key="1">
    <citation type="journal article" date="2020" name="Nature">
        <title>Giant virus diversity and host interactions through global metagenomics.</title>
        <authorList>
            <person name="Schulz F."/>
            <person name="Roux S."/>
            <person name="Paez-Espino D."/>
            <person name="Jungbluth S."/>
            <person name="Walsh D.A."/>
            <person name="Denef V.J."/>
            <person name="McMahon K.D."/>
            <person name="Konstantinidis K.T."/>
            <person name="Eloe-Fadrosh E.A."/>
            <person name="Kyrpides N.C."/>
            <person name="Woyke T."/>
        </authorList>
    </citation>
    <scope>NUCLEOTIDE SEQUENCE</scope>
    <source>
        <strain evidence="2">GVMAG-M-3300018868-6</strain>
    </source>
</reference>
<evidence type="ECO:0000313" key="2">
    <source>
        <dbReference type="EMBL" id="QHS95680.1"/>
    </source>
</evidence>
<name>A0A6C0BUC1_9ZZZZ</name>
<dbReference type="EMBL" id="MN739255">
    <property type="protein sequence ID" value="QHS95680.1"/>
    <property type="molecule type" value="Genomic_DNA"/>
</dbReference>
<accession>A0A6C0BUC1</accession>
<protein>
    <recommendedName>
        <fullName evidence="3">S1 motif domain-containing protein</fullName>
    </recommendedName>
</protein>
<evidence type="ECO:0000256" key="1">
    <source>
        <dbReference type="SAM" id="MobiDB-lite"/>
    </source>
</evidence>
<evidence type="ECO:0008006" key="3">
    <source>
        <dbReference type="Google" id="ProtNLM"/>
    </source>
</evidence>
<proteinExistence type="predicted"/>
<sequence length="301" mass="33095">MQQPPSIPGPQTPPGPPPLVRNVPAPQTPPGPPPLVRNVPAPQTPPGPPPLVRNVPAPQTPVKKELELVEKSPSPPTRGIKSQGAMIAPPPGLYQEKPETEAAAAASSVVTDKKRHQGIYMQTVLVRKIHLDINEIGGNIAANLEKKLRQEIESKCIREGYVKPRSTKILSYSCGVLKSNKVEFVVTCECLICRPVEGMKIFKCIVKNITKAGIRAELRTEGDEQSPIVAFIARDHHYDNKYFASVKEDDEINVRVIGQRYELNDTYVSIIAELMEPKEKASAVSYSIQGKKKKLKLVISE</sequence>